<protein>
    <submittedName>
        <fullName evidence="3">Kinesin light chain</fullName>
    </submittedName>
</protein>
<dbReference type="SUPFAM" id="SSF48452">
    <property type="entry name" value="TPR-like"/>
    <property type="match status" value="1"/>
</dbReference>
<dbReference type="Gene3D" id="1.25.40.10">
    <property type="entry name" value="Tetratricopeptide repeat domain"/>
    <property type="match status" value="1"/>
</dbReference>
<dbReference type="PANTHER" id="PTHR45641:SF1">
    <property type="entry name" value="AAA+ ATPASE DOMAIN-CONTAINING PROTEIN"/>
    <property type="match status" value="1"/>
</dbReference>
<gene>
    <name evidence="3" type="primary">Klc</name>
    <name evidence="3" type="ORF">AWC38_SpisGene23757</name>
</gene>
<keyword evidence="4" id="KW-1185">Reference proteome</keyword>
<keyword evidence="1" id="KW-0677">Repeat</keyword>
<dbReference type="AlphaFoldDB" id="A0A2B4R669"/>
<evidence type="ECO:0000313" key="3">
    <source>
        <dbReference type="EMBL" id="PFX12309.1"/>
    </source>
</evidence>
<evidence type="ECO:0000313" key="4">
    <source>
        <dbReference type="Proteomes" id="UP000225706"/>
    </source>
</evidence>
<dbReference type="PANTHER" id="PTHR45641">
    <property type="entry name" value="TETRATRICOPEPTIDE REPEAT PROTEIN (AFU_ORTHOLOGUE AFUA_6G03870)"/>
    <property type="match status" value="1"/>
</dbReference>
<dbReference type="Proteomes" id="UP000225706">
    <property type="component" value="Unassembled WGS sequence"/>
</dbReference>
<evidence type="ECO:0000256" key="2">
    <source>
        <dbReference type="ARBA" id="ARBA00022803"/>
    </source>
</evidence>
<name>A0A2B4R669_STYPI</name>
<dbReference type="Pfam" id="PF13424">
    <property type="entry name" value="TPR_12"/>
    <property type="match status" value="1"/>
</dbReference>
<evidence type="ECO:0000256" key="1">
    <source>
        <dbReference type="ARBA" id="ARBA00022737"/>
    </source>
</evidence>
<reference evidence="4" key="1">
    <citation type="journal article" date="2017" name="bioRxiv">
        <title>Comparative analysis of the genomes of Stylophora pistillata and Acropora digitifera provides evidence for extensive differences between species of corals.</title>
        <authorList>
            <person name="Voolstra C.R."/>
            <person name="Li Y."/>
            <person name="Liew Y.J."/>
            <person name="Baumgarten S."/>
            <person name="Zoccola D."/>
            <person name="Flot J.-F."/>
            <person name="Tambutte S."/>
            <person name="Allemand D."/>
            <person name="Aranda M."/>
        </authorList>
    </citation>
    <scope>NUCLEOTIDE SEQUENCE [LARGE SCALE GENOMIC DNA]</scope>
</reference>
<sequence length="273" mass="30314">MFSQNKKKLEFSSLIFDSRNILTASLKLFGEEHADTASSYESLGLTQHDQGDFCSALQSKQHALDIRTKLFGEEHADTARSYQSLGVTLYKMGDFPSAHHSEENVLEVRIKLFGEEHADTASSYESLGVTQHDQGDFPSALQSKQHALDIRIKLFGEEHADTASSMLSQKLDMLMCTLGTEKEDATLTLMMSLRDFVRDGSGTNSEVSREVGLTLWEAFEEADKGNFDRAVDILKPLRYDVANIGGSNAQNLVTKIQVMARYSGSLLFSTKPL</sequence>
<keyword evidence="2" id="KW-0802">TPR repeat</keyword>
<dbReference type="Pfam" id="PF13374">
    <property type="entry name" value="TPR_10"/>
    <property type="match status" value="1"/>
</dbReference>
<dbReference type="EMBL" id="LSMT01001447">
    <property type="protein sequence ID" value="PFX12309.1"/>
    <property type="molecule type" value="Genomic_DNA"/>
</dbReference>
<comment type="caution">
    <text evidence="3">The sequence shown here is derived from an EMBL/GenBank/DDBJ whole genome shotgun (WGS) entry which is preliminary data.</text>
</comment>
<proteinExistence type="predicted"/>
<accession>A0A2B4R669</accession>
<organism evidence="3 4">
    <name type="scientific">Stylophora pistillata</name>
    <name type="common">Smooth cauliflower coral</name>
    <dbReference type="NCBI Taxonomy" id="50429"/>
    <lineage>
        <taxon>Eukaryota</taxon>
        <taxon>Metazoa</taxon>
        <taxon>Cnidaria</taxon>
        <taxon>Anthozoa</taxon>
        <taxon>Hexacorallia</taxon>
        <taxon>Scleractinia</taxon>
        <taxon>Astrocoeniina</taxon>
        <taxon>Pocilloporidae</taxon>
        <taxon>Stylophora</taxon>
    </lineage>
</organism>
<dbReference type="InterPro" id="IPR011990">
    <property type="entry name" value="TPR-like_helical_dom_sf"/>
</dbReference>
<dbReference type="OrthoDB" id="1427555at2759"/>